<evidence type="ECO:0000313" key="1">
    <source>
        <dbReference type="EMBL" id="KAK6945842.1"/>
    </source>
</evidence>
<organism evidence="1 2">
    <name type="scientific">Dillenia turbinata</name>
    <dbReference type="NCBI Taxonomy" id="194707"/>
    <lineage>
        <taxon>Eukaryota</taxon>
        <taxon>Viridiplantae</taxon>
        <taxon>Streptophyta</taxon>
        <taxon>Embryophyta</taxon>
        <taxon>Tracheophyta</taxon>
        <taxon>Spermatophyta</taxon>
        <taxon>Magnoliopsida</taxon>
        <taxon>eudicotyledons</taxon>
        <taxon>Gunneridae</taxon>
        <taxon>Pentapetalae</taxon>
        <taxon>Dilleniales</taxon>
        <taxon>Dilleniaceae</taxon>
        <taxon>Dillenia</taxon>
    </lineage>
</organism>
<protein>
    <submittedName>
        <fullName evidence="1">Uncharacterized protein</fullName>
    </submittedName>
</protein>
<keyword evidence="2" id="KW-1185">Reference proteome</keyword>
<dbReference type="AlphaFoldDB" id="A0AAN8ZQF5"/>
<dbReference type="Proteomes" id="UP001370490">
    <property type="component" value="Unassembled WGS sequence"/>
</dbReference>
<reference evidence="1 2" key="1">
    <citation type="submission" date="2023-12" db="EMBL/GenBank/DDBJ databases">
        <title>A high-quality genome assembly for Dillenia turbinata (Dilleniales).</title>
        <authorList>
            <person name="Chanderbali A."/>
        </authorList>
    </citation>
    <scope>NUCLEOTIDE SEQUENCE [LARGE SCALE GENOMIC DNA]</scope>
    <source>
        <strain evidence="1">LSX21</strain>
        <tissue evidence="1">Leaf</tissue>
    </source>
</reference>
<name>A0AAN8ZQF5_9MAGN</name>
<gene>
    <name evidence="1" type="ORF">RJ641_013386</name>
</gene>
<dbReference type="EMBL" id="JBAMMX010000002">
    <property type="protein sequence ID" value="KAK6945842.1"/>
    <property type="molecule type" value="Genomic_DNA"/>
</dbReference>
<evidence type="ECO:0000313" key="2">
    <source>
        <dbReference type="Proteomes" id="UP001370490"/>
    </source>
</evidence>
<comment type="caution">
    <text evidence="1">The sequence shown here is derived from an EMBL/GenBank/DDBJ whole genome shotgun (WGS) entry which is preliminary data.</text>
</comment>
<accession>A0AAN8ZQF5</accession>
<proteinExistence type="predicted"/>
<sequence>MKRNIIALQEFQMTISLREAKLGGFIFGVGKSHTSLFFPVLLFVRKTLFFPTQPSSKITRSFYNINKAHTWKHKVDYEIIECQDYELIDISNILTTSTGNKVIKMEMKSQFYCCSLTSNGVAYVESSKLAEEEAKALDTTGYSGLPISKAVELAEEEAKALQTTGTGTGTGTGNGTRYDGTGIFGGRVEDQNLDERTKDQQLSDTPFPAHQNHCLVSGPQLYITALSQKDPKPTLLALSGPDLLWRILAPCSPLCQQALWFETLSHDRRVLLIQNLREFPFLMAPTHELHQISVPQSTDDPYFRSIFFFPLFGTSRNPLNGNIVAQFSQIAFVNSAKSSLS</sequence>